<dbReference type="PANTHER" id="PTHR43626">
    <property type="entry name" value="ACYL-COA N-ACYLTRANSFERASE"/>
    <property type="match status" value="1"/>
</dbReference>
<evidence type="ECO:0000256" key="2">
    <source>
        <dbReference type="ARBA" id="ARBA00023315"/>
    </source>
</evidence>
<gene>
    <name evidence="4" type="ordered locus">Taci_0659</name>
</gene>
<dbReference type="Proteomes" id="UP000002030">
    <property type="component" value="Chromosome"/>
</dbReference>
<protein>
    <submittedName>
        <fullName evidence="4">GCN5-related N-acetyltransferase</fullName>
    </submittedName>
</protein>
<sequence>MSILGEYVTYDSKESVRPEELQDLYRFTHWGRSRTLEQIALMLKGTSMCFSVRHGGRLVAFCRLITDFVFRGTIWDILVHPDHQGKGVGSALLDYVLDHPVVRPIPLIITYTSDLSSFLIRKGFEPREGALVLLKRPIEYT</sequence>
<dbReference type="InterPro" id="IPR000182">
    <property type="entry name" value="GNAT_dom"/>
</dbReference>
<dbReference type="Pfam" id="PF00583">
    <property type="entry name" value="Acetyltransf_1"/>
    <property type="match status" value="1"/>
</dbReference>
<dbReference type="EnsemblBacteria" id="ACZ18895">
    <property type="protein sequence ID" value="ACZ18895"/>
    <property type="gene ID" value="Taci_0659"/>
</dbReference>
<evidence type="ECO:0000256" key="1">
    <source>
        <dbReference type="ARBA" id="ARBA00022679"/>
    </source>
</evidence>
<reference evidence="4 5" key="1">
    <citation type="journal article" date="2009" name="Stand. Genomic Sci.">
        <title>Complete genome sequence of Thermanaerovibrio acidaminovorans type strain (Su883).</title>
        <authorList>
            <person name="Chovatia M."/>
            <person name="Sikorski J."/>
            <person name="Schroder M."/>
            <person name="Lapidus A."/>
            <person name="Nolan M."/>
            <person name="Tice H."/>
            <person name="Glavina Del Rio T."/>
            <person name="Copeland A."/>
            <person name="Cheng J.F."/>
            <person name="Lucas S."/>
            <person name="Chen F."/>
            <person name="Bruce D."/>
            <person name="Goodwin L."/>
            <person name="Pitluck S."/>
            <person name="Ivanova N."/>
            <person name="Mavromatis K."/>
            <person name="Ovchinnikova G."/>
            <person name="Pati A."/>
            <person name="Chen A."/>
            <person name="Palaniappan K."/>
            <person name="Land M."/>
            <person name="Hauser L."/>
            <person name="Chang Y.J."/>
            <person name="Jeffries C.D."/>
            <person name="Chain P."/>
            <person name="Saunders E."/>
            <person name="Detter J.C."/>
            <person name="Brettin T."/>
            <person name="Rohde M."/>
            <person name="Goker M."/>
            <person name="Spring S."/>
            <person name="Bristow J."/>
            <person name="Markowitz V."/>
            <person name="Hugenholtz P."/>
            <person name="Kyrpides N.C."/>
            <person name="Klenk H.P."/>
            <person name="Eisen J.A."/>
        </authorList>
    </citation>
    <scope>NUCLEOTIDE SEQUENCE [LARGE SCALE GENOMIC DNA]</scope>
    <source>
        <strain evidence="5">ATCC 49978 / DSM 6589 / Su883</strain>
    </source>
</reference>
<dbReference type="AlphaFoldDB" id="D1B9E2"/>
<dbReference type="PROSITE" id="PS51186">
    <property type="entry name" value="GNAT"/>
    <property type="match status" value="1"/>
</dbReference>
<organism evidence="4 5">
    <name type="scientific">Thermanaerovibrio acidaminovorans (strain ATCC 49978 / DSM 6589 / Su883)</name>
    <name type="common">Selenomonas acidaminovorans</name>
    <dbReference type="NCBI Taxonomy" id="525903"/>
    <lineage>
        <taxon>Bacteria</taxon>
        <taxon>Thermotogati</taxon>
        <taxon>Synergistota</taxon>
        <taxon>Synergistia</taxon>
        <taxon>Synergistales</taxon>
        <taxon>Synergistaceae</taxon>
        <taxon>Thermanaerovibrio</taxon>
    </lineage>
</organism>
<dbReference type="InterPro" id="IPR045039">
    <property type="entry name" value="NSI-like"/>
</dbReference>
<dbReference type="RefSeq" id="WP_012869411.1">
    <property type="nucleotide sequence ID" value="NC_013522.1"/>
</dbReference>
<dbReference type="CDD" id="cd04301">
    <property type="entry name" value="NAT_SF"/>
    <property type="match status" value="1"/>
</dbReference>
<dbReference type="SUPFAM" id="SSF55729">
    <property type="entry name" value="Acyl-CoA N-acyltransferases (Nat)"/>
    <property type="match status" value="1"/>
</dbReference>
<dbReference type="GO" id="GO:0005737">
    <property type="term" value="C:cytoplasm"/>
    <property type="evidence" value="ECO:0007669"/>
    <property type="project" value="TreeGrafter"/>
</dbReference>
<dbReference type="PANTHER" id="PTHR43626:SF4">
    <property type="entry name" value="GCN5-RELATED N-ACETYLTRANSFERASE 2, CHLOROPLASTIC"/>
    <property type="match status" value="1"/>
</dbReference>
<dbReference type="KEGG" id="tai:Taci_0659"/>
<dbReference type="InterPro" id="IPR016181">
    <property type="entry name" value="Acyl_CoA_acyltransferase"/>
</dbReference>
<keyword evidence="5" id="KW-1185">Reference proteome</keyword>
<dbReference type="Gene3D" id="3.40.630.30">
    <property type="match status" value="1"/>
</dbReference>
<dbReference type="GO" id="GO:0008080">
    <property type="term" value="F:N-acetyltransferase activity"/>
    <property type="evidence" value="ECO:0007669"/>
    <property type="project" value="InterPro"/>
</dbReference>
<dbReference type="eggNOG" id="COG0454">
    <property type="taxonomic scope" value="Bacteria"/>
</dbReference>
<evidence type="ECO:0000313" key="5">
    <source>
        <dbReference type="Proteomes" id="UP000002030"/>
    </source>
</evidence>
<dbReference type="STRING" id="525903.Taci_0659"/>
<evidence type="ECO:0000313" key="4">
    <source>
        <dbReference type="EMBL" id="ACZ18895.1"/>
    </source>
</evidence>
<keyword evidence="2" id="KW-0012">Acyltransferase</keyword>
<name>D1B9E2_THEAS</name>
<dbReference type="EMBL" id="CP001818">
    <property type="protein sequence ID" value="ACZ18895.1"/>
    <property type="molecule type" value="Genomic_DNA"/>
</dbReference>
<keyword evidence="1" id="KW-0808">Transferase</keyword>
<accession>D1B9E2</accession>
<feature type="domain" description="N-acetyltransferase" evidence="3">
    <location>
        <begin position="8"/>
        <end position="139"/>
    </location>
</feature>
<evidence type="ECO:0000259" key="3">
    <source>
        <dbReference type="PROSITE" id="PS51186"/>
    </source>
</evidence>
<dbReference type="HOGENOM" id="CLU_086503_3_1_0"/>
<dbReference type="OrthoDB" id="9775804at2"/>
<proteinExistence type="predicted"/>